<dbReference type="EMBL" id="OX395128">
    <property type="protein sequence ID" value="CAI5770752.1"/>
    <property type="molecule type" value="Genomic_DNA"/>
</dbReference>
<sequence>MTTAVSASPFHSVSPGKAARAWSQSQRDAACRKGPLLPGMLLNESRNWRVPPSSRGCPRAAAWGKRSSSGKRAPLQGKGSAGGLARKIVPGRLAVLPFSSLPVHNSNNDGSPC</sequence>
<dbReference type="Proteomes" id="UP001178461">
    <property type="component" value="Chromosome 3"/>
</dbReference>
<gene>
    <name evidence="2" type="ORF">PODLI_1B030258</name>
</gene>
<feature type="region of interest" description="Disordered" evidence="1">
    <location>
        <begin position="47"/>
        <end position="83"/>
    </location>
</feature>
<evidence type="ECO:0000313" key="3">
    <source>
        <dbReference type="Proteomes" id="UP001178461"/>
    </source>
</evidence>
<feature type="compositionally biased region" description="Polar residues" evidence="1">
    <location>
        <begin position="1"/>
        <end position="11"/>
    </location>
</feature>
<reference evidence="2" key="1">
    <citation type="submission" date="2022-12" db="EMBL/GenBank/DDBJ databases">
        <authorList>
            <person name="Alioto T."/>
            <person name="Alioto T."/>
            <person name="Gomez Garrido J."/>
        </authorList>
    </citation>
    <scope>NUCLEOTIDE SEQUENCE</scope>
</reference>
<organism evidence="2 3">
    <name type="scientific">Podarcis lilfordi</name>
    <name type="common">Lilford's wall lizard</name>
    <dbReference type="NCBI Taxonomy" id="74358"/>
    <lineage>
        <taxon>Eukaryota</taxon>
        <taxon>Metazoa</taxon>
        <taxon>Chordata</taxon>
        <taxon>Craniata</taxon>
        <taxon>Vertebrata</taxon>
        <taxon>Euteleostomi</taxon>
        <taxon>Lepidosauria</taxon>
        <taxon>Squamata</taxon>
        <taxon>Bifurcata</taxon>
        <taxon>Unidentata</taxon>
        <taxon>Episquamata</taxon>
        <taxon>Laterata</taxon>
        <taxon>Lacertibaenia</taxon>
        <taxon>Lacertidae</taxon>
        <taxon>Podarcis</taxon>
    </lineage>
</organism>
<name>A0AA35P3W8_9SAUR</name>
<evidence type="ECO:0000256" key="1">
    <source>
        <dbReference type="SAM" id="MobiDB-lite"/>
    </source>
</evidence>
<evidence type="ECO:0000313" key="2">
    <source>
        <dbReference type="EMBL" id="CAI5770752.1"/>
    </source>
</evidence>
<keyword evidence="3" id="KW-1185">Reference proteome</keyword>
<dbReference type="AlphaFoldDB" id="A0AA35P3W8"/>
<feature type="region of interest" description="Disordered" evidence="1">
    <location>
        <begin position="1"/>
        <end position="27"/>
    </location>
</feature>
<accession>A0AA35P3W8</accession>
<protein>
    <submittedName>
        <fullName evidence="2">Uncharacterized protein</fullName>
    </submittedName>
</protein>
<proteinExistence type="predicted"/>